<dbReference type="PANTHER" id="PTHR30137:SF6">
    <property type="entry name" value="LUCIFERASE-LIKE MONOOXYGENASE"/>
    <property type="match status" value="1"/>
</dbReference>
<dbReference type="SUPFAM" id="SSF51679">
    <property type="entry name" value="Bacterial luciferase-like"/>
    <property type="match status" value="1"/>
</dbReference>
<protein>
    <submittedName>
        <fullName evidence="3">LLM class flavin-dependent oxidoreductase</fullName>
    </submittedName>
</protein>
<accession>A0ABY5IWC4</accession>
<keyword evidence="4" id="KW-1185">Reference proteome</keyword>
<evidence type="ECO:0000313" key="3">
    <source>
        <dbReference type="EMBL" id="UUC46053.1"/>
    </source>
</evidence>
<gene>
    <name evidence="3" type="ORF">NOX80_02335</name>
</gene>
<dbReference type="InterPro" id="IPR019949">
    <property type="entry name" value="CmoO-like"/>
</dbReference>
<feature type="domain" description="Luciferase-like" evidence="2">
    <location>
        <begin position="14"/>
        <end position="302"/>
    </location>
</feature>
<dbReference type="Gene3D" id="3.20.20.30">
    <property type="entry name" value="Luciferase-like domain"/>
    <property type="match status" value="1"/>
</dbReference>
<dbReference type="EMBL" id="CP101751">
    <property type="protein sequence ID" value="UUC46053.1"/>
    <property type="molecule type" value="Genomic_DNA"/>
</dbReference>
<dbReference type="PANTHER" id="PTHR30137">
    <property type="entry name" value="LUCIFERASE-LIKE MONOOXYGENASE"/>
    <property type="match status" value="1"/>
</dbReference>
<evidence type="ECO:0000313" key="4">
    <source>
        <dbReference type="Proteomes" id="UP001059844"/>
    </source>
</evidence>
<evidence type="ECO:0000259" key="2">
    <source>
        <dbReference type="Pfam" id="PF00296"/>
    </source>
</evidence>
<name>A0ABY5IWC4_9FLAO</name>
<proteinExistence type="predicted"/>
<dbReference type="RefSeq" id="WP_256551731.1">
    <property type="nucleotide sequence ID" value="NZ_CP101751.1"/>
</dbReference>
<dbReference type="CDD" id="cd00347">
    <property type="entry name" value="Flavin_utilizing_monoxygenases"/>
    <property type="match status" value="2"/>
</dbReference>
<evidence type="ECO:0000256" key="1">
    <source>
        <dbReference type="ARBA" id="ARBA00007789"/>
    </source>
</evidence>
<dbReference type="NCBIfam" id="TIGR03558">
    <property type="entry name" value="oxido_grp_1"/>
    <property type="match status" value="1"/>
</dbReference>
<dbReference type="InterPro" id="IPR036661">
    <property type="entry name" value="Luciferase-like_sf"/>
</dbReference>
<organism evidence="3 4">
    <name type="scientific">Flavobacterium cerinum</name>
    <dbReference type="NCBI Taxonomy" id="2502784"/>
    <lineage>
        <taxon>Bacteria</taxon>
        <taxon>Pseudomonadati</taxon>
        <taxon>Bacteroidota</taxon>
        <taxon>Flavobacteriia</taxon>
        <taxon>Flavobacteriales</taxon>
        <taxon>Flavobacteriaceae</taxon>
        <taxon>Flavobacterium</taxon>
    </lineage>
</organism>
<dbReference type="Proteomes" id="UP001059844">
    <property type="component" value="Chromosome"/>
</dbReference>
<dbReference type="Pfam" id="PF00296">
    <property type="entry name" value="Bac_luciferase"/>
    <property type="match status" value="1"/>
</dbReference>
<reference evidence="3" key="1">
    <citation type="submission" date="2022-07" db="EMBL/GenBank/DDBJ databases">
        <title>Isolation, identification, and degradation of a PFOSA degrading strain from sewage treatment plant.</title>
        <authorList>
            <person name="Zhang L."/>
            <person name="Huo Y."/>
        </authorList>
    </citation>
    <scope>NUCLEOTIDE SEQUENCE</scope>
    <source>
        <strain evidence="3">C1</strain>
    </source>
</reference>
<dbReference type="InterPro" id="IPR011251">
    <property type="entry name" value="Luciferase-like_dom"/>
</dbReference>
<sequence length="337" mass="37437">MISPDNPLHGVQYSILDLAVVSQGDTYSDTFRKCRELAQKAEALGYSRFWLSEHHNMQHVASSATSVLIGNIAEHTQTIRVGSGGIMLPNHSPLAVAEQFGTLSTLYPDRIDLGLGRAPGTDGATAMALRKNNYDLNYDFEAHIQELQQYLSAENSAAKVRAFPGEGIDIPIWILGSSMESAVLAGKLGLPYAFAAHFAPAQFYRAIELYRHYFVPSDYLSEPYILACVNVIAADNDDEANYLSTSLYQAFTGIITNTRRPLMPPVDDMDEVWTADVMEAVMQMTAFTFVGNKETLQKHFSEFIQATKVNEIMAISQIFDQQAKLRSFEILAEAFRN</sequence>
<dbReference type="InterPro" id="IPR050766">
    <property type="entry name" value="Bact_Lucif_Oxidored"/>
</dbReference>
<comment type="similarity">
    <text evidence="1">To bacterial alkanal monooxygenase alpha and beta chains.</text>
</comment>